<dbReference type="InterPro" id="IPR003604">
    <property type="entry name" value="Matrin/U1-like-C_Znf_C2H2"/>
</dbReference>
<dbReference type="InterPro" id="IPR049080">
    <property type="entry name" value="MOV-10-like_beta-barrel"/>
</dbReference>
<evidence type="ECO:0000256" key="9">
    <source>
        <dbReference type="ARBA" id="ARBA00022884"/>
    </source>
</evidence>
<evidence type="ECO:0000256" key="6">
    <source>
        <dbReference type="ARBA" id="ARBA00022801"/>
    </source>
</evidence>
<keyword evidence="10" id="KW-0943">RNA-mediated gene silencing</keyword>
<evidence type="ECO:0000256" key="10">
    <source>
        <dbReference type="ARBA" id="ARBA00023158"/>
    </source>
</evidence>
<keyword evidence="9" id="KW-0694">RNA-binding</keyword>
<dbReference type="GO" id="GO:0031047">
    <property type="term" value="P:regulatory ncRNA-mediated gene silencing"/>
    <property type="evidence" value="ECO:0007669"/>
    <property type="project" value="UniProtKB-KW"/>
</dbReference>
<dbReference type="InterPro" id="IPR041677">
    <property type="entry name" value="DNA2/NAM7_AAA_11"/>
</dbReference>
<gene>
    <name evidence="15" type="ORF">A7U60_g7978</name>
</gene>
<dbReference type="SMART" id="SM00355">
    <property type="entry name" value="ZnF_C2H2"/>
    <property type="match status" value="3"/>
</dbReference>
<dbReference type="GO" id="GO:0008270">
    <property type="term" value="F:zinc ion binding"/>
    <property type="evidence" value="ECO:0007669"/>
    <property type="project" value="InterPro"/>
</dbReference>
<dbReference type="EC" id="3.6.4.13" evidence="3"/>
<dbReference type="Gene3D" id="3.30.160.60">
    <property type="entry name" value="Classic Zinc Finger"/>
    <property type="match status" value="2"/>
</dbReference>
<dbReference type="AlphaFoldDB" id="A0A9Q5N4A4"/>
<protein>
    <recommendedName>
        <fullName evidence="3">RNA helicase</fullName>
        <ecNumber evidence="3">3.6.4.13</ecNumber>
    </recommendedName>
</protein>
<evidence type="ECO:0000259" key="13">
    <source>
        <dbReference type="SMART" id="SM00355"/>
    </source>
</evidence>
<feature type="domain" description="U1-type" evidence="14">
    <location>
        <begin position="75"/>
        <end position="109"/>
    </location>
</feature>
<dbReference type="CDD" id="cd18038">
    <property type="entry name" value="DEXXQc_Helz-like"/>
    <property type="match status" value="1"/>
</dbReference>
<feature type="region of interest" description="Disordered" evidence="12">
    <location>
        <begin position="7"/>
        <end position="26"/>
    </location>
</feature>
<keyword evidence="16" id="KW-1185">Reference proteome</keyword>
<evidence type="ECO:0000313" key="16">
    <source>
        <dbReference type="Proteomes" id="UP000757232"/>
    </source>
</evidence>
<keyword evidence="6 15" id="KW-0378">Hydrolase</keyword>
<dbReference type="InterPro" id="IPR047187">
    <property type="entry name" value="SF1_C_Upf1"/>
</dbReference>
<dbReference type="PANTHER" id="PTHR45418">
    <property type="entry name" value="CANCER/TESTIS ANTIGEN 55"/>
    <property type="match status" value="1"/>
</dbReference>
<dbReference type="GO" id="GO:0016787">
    <property type="term" value="F:hydrolase activity"/>
    <property type="evidence" value="ECO:0007669"/>
    <property type="project" value="UniProtKB-KW"/>
</dbReference>
<comment type="catalytic activity">
    <reaction evidence="11">
        <text>ATP + H2O = ADP + phosphate + H(+)</text>
        <dbReference type="Rhea" id="RHEA:13065"/>
        <dbReference type="ChEBI" id="CHEBI:15377"/>
        <dbReference type="ChEBI" id="CHEBI:15378"/>
        <dbReference type="ChEBI" id="CHEBI:30616"/>
        <dbReference type="ChEBI" id="CHEBI:43474"/>
        <dbReference type="ChEBI" id="CHEBI:456216"/>
        <dbReference type="EC" id="3.6.4.13"/>
    </reaction>
</comment>
<dbReference type="Pfam" id="PF13087">
    <property type="entry name" value="AAA_12"/>
    <property type="match status" value="1"/>
</dbReference>
<dbReference type="GO" id="GO:0003723">
    <property type="term" value="F:RNA binding"/>
    <property type="evidence" value="ECO:0007669"/>
    <property type="project" value="UniProtKB-KW"/>
</dbReference>
<feature type="domain" description="U1-type" evidence="14">
    <location>
        <begin position="124"/>
        <end position="157"/>
    </location>
</feature>
<accession>A0A9Q5N4A4</accession>
<evidence type="ECO:0000256" key="2">
    <source>
        <dbReference type="ARBA" id="ARBA00005601"/>
    </source>
</evidence>
<feature type="domain" description="C2H2-type" evidence="13">
    <location>
        <begin position="127"/>
        <end position="150"/>
    </location>
</feature>
<dbReference type="InterPro" id="IPR027417">
    <property type="entry name" value="P-loop_NTPase"/>
</dbReference>
<evidence type="ECO:0000256" key="7">
    <source>
        <dbReference type="ARBA" id="ARBA00022806"/>
    </source>
</evidence>
<dbReference type="OrthoDB" id="6513042at2759"/>
<dbReference type="Pfam" id="PF21634">
    <property type="entry name" value="MOV-10_beta-barrel"/>
    <property type="match status" value="1"/>
</dbReference>
<dbReference type="PANTHER" id="PTHR45418:SF1">
    <property type="entry name" value="CANCER_TESTIS ANTIGEN 55"/>
    <property type="match status" value="1"/>
</dbReference>
<feature type="domain" description="U1-type" evidence="14">
    <location>
        <begin position="32"/>
        <end position="66"/>
    </location>
</feature>
<comment type="caution">
    <text evidence="15">The sequence shown here is derived from an EMBL/GenBank/DDBJ whole genome shotgun (WGS) entry which is preliminary data.</text>
</comment>
<proteinExistence type="inferred from homology"/>
<reference evidence="15" key="1">
    <citation type="submission" date="2016-06" db="EMBL/GenBank/DDBJ databases">
        <title>Draft Genome sequence of the fungus Inonotus baumii.</title>
        <authorList>
            <person name="Zhu H."/>
            <person name="Lin W."/>
        </authorList>
    </citation>
    <scope>NUCLEOTIDE SEQUENCE</scope>
    <source>
        <strain evidence="15">821</strain>
    </source>
</reference>
<evidence type="ECO:0000256" key="11">
    <source>
        <dbReference type="ARBA" id="ARBA00047984"/>
    </source>
</evidence>
<sequence>MCRAAFASGLARSQHEGSSVHKQETTQEIVRETDYRCDLCSVISMSAKDLKSHMRGRKHKKKLAASGTQTRAAEETDYKCGLCSVISTSAKDLKNHMRGRKHKKKLAASGTQTRAAEVRKNIPPNHVQCEVCNMSLAEANWNSHIRGQRHISNQSRESLVSAIRATEVDQHGLCIDGAAVDFGSIDSTKTTFPVSKQIQVSNRGPCDVILKLVKLSTTSRGKIFQVVHPGRRRQINSNNTISIKINISASKNDRGMFQNRLEFHFEIPALNCSFAMTRPVVARIGSNADYEALKVTKPYVVRKRTRGNKVTRYIRGIRPQALAKIEWAMELETYDIPSDIQDILSRDDLRTFGKHNMIRSTLMFGEFGSDTYGRHLQVMLWVEEERASQELSGYDMEEVRLSPRGKLLELEVPGLAEKRPSVIIGDRFFVKKSGSPDSPSYEGFVHHVENRFVLLQFHKKFSDKWSIGQTYDVQFDLNRLVFRRMHQAVTRPSEGSRISFPSLSQELQPAPVAFINELRPFDSKIRDNEPQLCAVASIVRMKSGSVPFIIFGPPGTGKTVTMVEAIRQIIARKPNARILACAPSNSAADIIVERLAEYRSIFGDMKKSVFRLIAPSRSSKMVSQTVLKFARTNTYNIFESPPRDELEAFRVIVSTCCSGGVPYGVGFKPGHFTHIFIDEAAQATEPEVMIPIRTMLGPKTNVILSGDVKQLGPIIRSPIARELGLGLSYLERLMSTPVYDENRAKGRSMVKLTKNYRSHQAILNFPNAQFYKNELEACARREITHCITGRWNGLVKSDYPIVFHGVCGQDMREDPSPSYFNPDEVIVVKDYVRSLLGGNMELESKDIGVITPYRAQVLKLRQLLRPFAPEATIGSVEEFQGQERKVIIISTVRSSPDKITFDRRHTLGFVASPRRFNVAVTRAQALLVIVGDPFVLSLDPLWREFINHVDLKGGYTGVDLDWDTSEPVDHSARLDEARRTEGLAELEELIRRMSELDLGDDDVIEDAGAFREDD</sequence>
<dbReference type="SUPFAM" id="SSF57667">
    <property type="entry name" value="beta-beta-alpha zinc fingers"/>
    <property type="match status" value="2"/>
</dbReference>
<evidence type="ECO:0000256" key="1">
    <source>
        <dbReference type="ARBA" id="ARBA00004331"/>
    </source>
</evidence>
<organism evidence="15 16">
    <name type="scientific">Sanghuangporus baumii</name>
    <name type="common">Phellinus baumii</name>
    <dbReference type="NCBI Taxonomy" id="108892"/>
    <lineage>
        <taxon>Eukaryota</taxon>
        <taxon>Fungi</taxon>
        <taxon>Dikarya</taxon>
        <taxon>Basidiomycota</taxon>
        <taxon>Agaricomycotina</taxon>
        <taxon>Agaricomycetes</taxon>
        <taxon>Hymenochaetales</taxon>
        <taxon>Hymenochaetaceae</taxon>
        <taxon>Sanghuangporus</taxon>
    </lineage>
</organism>
<evidence type="ECO:0000256" key="12">
    <source>
        <dbReference type="SAM" id="MobiDB-lite"/>
    </source>
</evidence>
<keyword evidence="5" id="KW-0547">Nucleotide-binding</keyword>
<dbReference type="Pfam" id="PF12874">
    <property type="entry name" value="zf-met"/>
    <property type="match status" value="2"/>
</dbReference>
<feature type="domain" description="C2H2-type" evidence="13">
    <location>
        <begin position="35"/>
        <end position="59"/>
    </location>
</feature>
<feature type="compositionally biased region" description="Basic and acidic residues" evidence="12">
    <location>
        <begin position="13"/>
        <end position="26"/>
    </location>
</feature>
<dbReference type="InterPro" id="IPR026122">
    <property type="entry name" value="MOV-10/SDE3_DEXXQ/H-box"/>
</dbReference>
<evidence type="ECO:0000256" key="4">
    <source>
        <dbReference type="ARBA" id="ARBA00022490"/>
    </source>
</evidence>
<dbReference type="InterPro" id="IPR041679">
    <property type="entry name" value="DNA2/NAM7-like_C"/>
</dbReference>
<evidence type="ECO:0000256" key="8">
    <source>
        <dbReference type="ARBA" id="ARBA00022840"/>
    </source>
</evidence>
<dbReference type="SMART" id="SM00451">
    <property type="entry name" value="ZnF_U1"/>
    <property type="match status" value="3"/>
</dbReference>
<comment type="subcellular location">
    <subcellularLocation>
        <location evidence="1">Cytoplasm</location>
        <location evidence="1">Cytoplasmic ribonucleoprotein granule</location>
    </subcellularLocation>
</comment>
<dbReference type="CDD" id="cd18808">
    <property type="entry name" value="SF1_C_Upf1"/>
    <property type="match status" value="1"/>
</dbReference>
<evidence type="ECO:0000259" key="14">
    <source>
        <dbReference type="SMART" id="SM00451"/>
    </source>
</evidence>
<keyword evidence="4" id="KW-0963">Cytoplasm</keyword>
<keyword evidence="7" id="KW-0347">Helicase</keyword>
<dbReference type="FunFam" id="3.40.50.300:FF:000608">
    <property type="entry name" value="Mov10 RISC complex RNA helicase"/>
    <property type="match status" value="1"/>
</dbReference>
<comment type="similarity">
    <text evidence="2">Belongs to the DNA2/NAM7 helicase family. SDE3 subfamily.</text>
</comment>
<feature type="domain" description="C2H2-type" evidence="13">
    <location>
        <begin position="78"/>
        <end position="102"/>
    </location>
</feature>
<evidence type="ECO:0000313" key="15">
    <source>
        <dbReference type="EMBL" id="OCB85021.1"/>
    </source>
</evidence>
<keyword evidence="8" id="KW-0067">ATP-binding</keyword>
<dbReference type="EMBL" id="LNZH02000212">
    <property type="protein sequence ID" value="OCB85021.1"/>
    <property type="molecule type" value="Genomic_DNA"/>
</dbReference>
<dbReference type="GO" id="GO:0032574">
    <property type="term" value="F:5'-3' RNA helicase activity"/>
    <property type="evidence" value="ECO:0007669"/>
    <property type="project" value="InterPro"/>
</dbReference>
<dbReference type="Gene3D" id="3.40.50.300">
    <property type="entry name" value="P-loop containing nucleotide triphosphate hydrolases"/>
    <property type="match status" value="2"/>
</dbReference>
<dbReference type="Proteomes" id="UP000757232">
    <property type="component" value="Unassembled WGS sequence"/>
</dbReference>
<dbReference type="Pfam" id="PF13086">
    <property type="entry name" value="AAA_11"/>
    <property type="match status" value="2"/>
</dbReference>
<dbReference type="GO" id="GO:0005524">
    <property type="term" value="F:ATP binding"/>
    <property type="evidence" value="ECO:0007669"/>
    <property type="project" value="UniProtKB-KW"/>
</dbReference>
<dbReference type="SUPFAM" id="SSF52540">
    <property type="entry name" value="P-loop containing nucleoside triphosphate hydrolases"/>
    <property type="match status" value="1"/>
</dbReference>
<name>A0A9Q5N4A4_SANBA</name>
<dbReference type="InterPro" id="IPR036236">
    <property type="entry name" value="Znf_C2H2_sf"/>
</dbReference>
<evidence type="ECO:0000256" key="3">
    <source>
        <dbReference type="ARBA" id="ARBA00012552"/>
    </source>
</evidence>
<dbReference type="GO" id="GO:0036464">
    <property type="term" value="C:cytoplasmic ribonucleoprotein granule"/>
    <property type="evidence" value="ECO:0007669"/>
    <property type="project" value="UniProtKB-SubCell"/>
</dbReference>
<dbReference type="InterPro" id="IPR013087">
    <property type="entry name" value="Znf_C2H2_type"/>
</dbReference>
<evidence type="ECO:0000256" key="5">
    <source>
        <dbReference type="ARBA" id="ARBA00022741"/>
    </source>
</evidence>